<comment type="function">
    <text evidence="5">An accessory protein needed during the final step in the assembly of 30S ribosomal subunit, possibly for assembly of the head region. Essential for efficient processing of 16S rRNA. May be needed both before and after RbfA during the maturation of 16S rRNA. It has affinity for free ribosomal 30S subunits but not for 70S ribosomes.</text>
</comment>
<protein>
    <recommendedName>
        <fullName evidence="5">Ribosome maturation factor RimM</fullName>
    </recommendedName>
</protein>
<dbReference type="SUPFAM" id="SSF50346">
    <property type="entry name" value="PRC-barrel domain"/>
    <property type="match status" value="1"/>
</dbReference>
<comment type="subcellular location">
    <subcellularLocation>
        <location evidence="5">Cytoplasm</location>
    </subcellularLocation>
</comment>
<comment type="caution">
    <text evidence="9">The sequence shown here is derived from an EMBL/GenBank/DDBJ whole genome shotgun (WGS) entry which is preliminary data.</text>
</comment>
<organism evidence="9 10">
    <name type="scientific">Dongia soli</name>
    <dbReference type="NCBI Taxonomy" id="600628"/>
    <lineage>
        <taxon>Bacteria</taxon>
        <taxon>Pseudomonadati</taxon>
        <taxon>Pseudomonadota</taxon>
        <taxon>Alphaproteobacteria</taxon>
        <taxon>Rhodospirillales</taxon>
        <taxon>Dongiaceae</taxon>
        <taxon>Dongia</taxon>
    </lineage>
</organism>
<dbReference type="InterPro" id="IPR036976">
    <property type="entry name" value="RimM_N_sf"/>
</dbReference>
<dbReference type="HAMAP" id="MF_00014">
    <property type="entry name" value="Ribosome_mat_RimM"/>
    <property type="match status" value="1"/>
</dbReference>
<dbReference type="InterPro" id="IPR011961">
    <property type="entry name" value="RimM"/>
</dbReference>
<evidence type="ECO:0000256" key="1">
    <source>
        <dbReference type="ARBA" id="ARBA00022490"/>
    </source>
</evidence>
<gene>
    <name evidence="5 9" type="primary">rimM</name>
    <name evidence="9" type="ORF">SMD27_02730</name>
</gene>
<proteinExistence type="inferred from homology"/>
<evidence type="ECO:0000256" key="3">
    <source>
        <dbReference type="ARBA" id="ARBA00022552"/>
    </source>
</evidence>
<dbReference type="NCBIfam" id="TIGR02273">
    <property type="entry name" value="16S_RimM"/>
    <property type="match status" value="1"/>
</dbReference>
<dbReference type="Gene3D" id="2.40.30.60">
    <property type="entry name" value="RimM"/>
    <property type="match status" value="1"/>
</dbReference>
<dbReference type="EMBL" id="JAXCLW010000001">
    <property type="protein sequence ID" value="MDY0881747.1"/>
    <property type="molecule type" value="Genomic_DNA"/>
</dbReference>
<keyword evidence="10" id="KW-1185">Reference proteome</keyword>
<dbReference type="Pfam" id="PF01782">
    <property type="entry name" value="RimM"/>
    <property type="match status" value="1"/>
</dbReference>
<dbReference type="InterPro" id="IPR002676">
    <property type="entry name" value="RimM_N"/>
</dbReference>
<dbReference type="InterPro" id="IPR009000">
    <property type="entry name" value="Transl_B-barrel_sf"/>
</dbReference>
<dbReference type="PANTHER" id="PTHR33692">
    <property type="entry name" value="RIBOSOME MATURATION FACTOR RIMM"/>
    <property type="match status" value="1"/>
</dbReference>
<sequence>MTAESRKTVGEKMVLVGAITGAHGVRGEVKVKAFTAEPAAIAAYGPLFDEGGTRRFDLTLTGKGGDLPGKAPPSKALLIGRIGGVADRNAAEALKGQRLFVPRAQLPASDDPEEFYLTDLIGLAVRDKQGADFGRVVDVANYGAGDLLMVEGAAEGSFDVPFAKAFVPEIDLAGGFLTIDLPEDFFAAPSRDGEEDGPKDGGEDVGTEGEVSGR</sequence>
<evidence type="ECO:0000256" key="6">
    <source>
        <dbReference type="SAM" id="MobiDB-lite"/>
    </source>
</evidence>
<dbReference type="PANTHER" id="PTHR33692:SF1">
    <property type="entry name" value="RIBOSOME MATURATION FACTOR RIMM"/>
    <property type="match status" value="1"/>
</dbReference>
<evidence type="ECO:0000259" key="7">
    <source>
        <dbReference type="Pfam" id="PF01782"/>
    </source>
</evidence>
<evidence type="ECO:0000256" key="5">
    <source>
        <dbReference type="HAMAP-Rule" id="MF_00014"/>
    </source>
</evidence>
<comment type="domain">
    <text evidence="5">The PRC barrel domain binds ribosomal protein uS19.</text>
</comment>
<evidence type="ECO:0000256" key="2">
    <source>
        <dbReference type="ARBA" id="ARBA00022517"/>
    </source>
</evidence>
<dbReference type="SUPFAM" id="SSF50447">
    <property type="entry name" value="Translation proteins"/>
    <property type="match status" value="1"/>
</dbReference>
<comment type="subunit">
    <text evidence="5">Binds ribosomal protein uS19.</text>
</comment>
<keyword evidence="3 5" id="KW-0698">rRNA processing</keyword>
<accession>A0ABU5E606</accession>
<dbReference type="Gene3D" id="2.30.30.240">
    <property type="entry name" value="PRC-barrel domain"/>
    <property type="match status" value="1"/>
</dbReference>
<feature type="region of interest" description="Disordered" evidence="6">
    <location>
        <begin position="187"/>
        <end position="214"/>
    </location>
</feature>
<feature type="domain" description="Ribosome maturation factor RimM PRC barrel" evidence="8">
    <location>
        <begin position="118"/>
        <end position="184"/>
    </location>
</feature>
<keyword evidence="2 5" id="KW-0690">Ribosome biogenesis</keyword>
<dbReference type="InterPro" id="IPR011033">
    <property type="entry name" value="PRC_barrel-like_sf"/>
</dbReference>
<keyword evidence="4 5" id="KW-0143">Chaperone</keyword>
<dbReference type="RefSeq" id="WP_320506798.1">
    <property type="nucleotide sequence ID" value="NZ_JAXCLW010000001.1"/>
</dbReference>
<dbReference type="Pfam" id="PF24986">
    <property type="entry name" value="PRC_RimM"/>
    <property type="match status" value="1"/>
</dbReference>
<comment type="similarity">
    <text evidence="5">Belongs to the RimM family.</text>
</comment>
<evidence type="ECO:0000313" key="9">
    <source>
        <dbReference type="EMBL" id="MDY0881747.1"/>
    </source>
</evidence>
<reference evidence="9 10" key="1">
    <citation type="journal article" date="2016" name="Antonie Van Leeuwenhoek">
        <title>Dongia soli sp. nov., isolated from soil from Dokdo, Korea.</title>
        <authorList>
            <person name="Kim D.U."/>
            <person name="Lee H."/>
            <person name="Kim H."/>
            <person name="Kim S.G."/>
            <person name="Ka J.O."/>
        </authorList>
    </citation>
    <scope>NUCLEOTIDE SEQUENCE [LARGE SCALE GENOMIC DNA]</scope>
    <source>
        <strain evidence="9 10">D78</strain>
    </source>
</reference>
<evidence type="ECO:0000313" key="10">
    <source>
        <dbReference type="Proteomes" id="UP001279642"/>
    </source>
</evidence>
<evidence type="ECO:0000256" key="4">
    <source>
        <dbReference type="ARBA" id="ARBA00023186"/>
    </source>
</evidence>
<dbReference type="Proteomes" id="UP001279642">
    <property type="component" value="Unassembled WGS sequence"/>
</dbReference>
<name>A0ABU5E606_9PROT</name>
<dbReference type="InterPro" id="IPR056792">
    <property type="entry name" value="PRC_RimM"/>
</dbReference>
<keyword evidence="1 5" id="KW-0963">Cytoplasm</keyword>
<evidence type="ECO:0000259" key="8">
    <source>
        <dbReference type="Pfam" id="PF24986"/>
    </source>
</evidence>
<feature type="domain" description="RimM N-terminal" evidence="7">
    <location>
        <begin position="16"/>
        <end position="105"/>
    </location>
</feature>